<comment type="catalytic activity">
    <reaction evidence="14 15">
        <text>[(1-&gt;4)-beta-D-glucosyl]n+m + reduced acceptor + O2 = 4-dehydro-beta-D-glucosyl-[(1-&gt;4)-beta-D-glucosyl]n-1 + [(1-&gt;4)-beta-D-glucosyl]m + acceptor + H2O.</text>
        <dbReference type="EC" id="1.14.99.56"/>
    </reaction>
</comment>
<dbReference type="STRING" id="303698.A0A1V6SXA6"/>
<keyword evidence="11 15" id="KW-0119">Carbohydrate metabolism</keyword>
<evidence type="ECO:0000256" key="9">
    <source>
        <dbReference type="ARBA" id="ARBA00023033"/>
    </source>
</evidence>
<keyword evidence="9" id="KW-0503">Monooxygenase</keyword>
<dbReference type="SMART" id="SM00236">
    <property type="entry name" value="fCBD"/>
    <property type="match status" value="1"/>
</dbReference>
<feature type="signal peptide" evidence="17">
    <location>
        <begin position="1"/>
        <end position="16"/>
    </location>
</feature>
<dbReference type="PANTHER" id="PTHR33353">
    <property type="entry name" value="PUTATIVE (AFU_ORTHOLOGUE AFUA_1G12560)-RELATED"/>
    <property type="match status" value="1"/>
</dbReference>
<evidence type="ECO:0000256" key="5">
    <source>
        <dbReference type="ARBA" id="ARBA00022729"/>
    </source>
</evidence>
<dbReference type="InterPro" id="IPR000254">
    <property type="entry name" value="CBD"/>
</dbReference>
<evidence type="ECO:0000256" key="3">
    <source>
        <dbReference type="ARBA" id="ARBA00022525"/>
    </source>
</evidence>
<name>A0A1V6SXA6_9EURO</name>
<organism evidence="19 20">
    <name type="scientific">Penicillium steckii</name>
    <dbReference type="NCBI Taxonomy" id="303698"/>
    <lineage>
        <taxon>Eukaryota</taxon>
        <taxon>Fungi</taxon>
        <taxon>Dikarya</taxon>
        <taxon>Ascomycota</taxon>
        <taxon>Pezizomycotina</taxon>
        <taxon>Eurotiomycetes</taxon>
        <taxon>Eurotiomycetidae</taxon>
        <taxon>Eurotiales</taxon>
        <taxon>Aspergillaceae</taxon>
        <taxon>Penicillium</taxon>
    </lineage>
</organism>
<evidence type="ECO:0000256" key="6">
    <source>
        <dbReference type="ARBA" id="ARBA00023001"/>
    </source>
</evidence>
<evidence type="ECO:0000256" key="11">
    <source>
        <dbReference type="ARBA" id="ARBA00023277"/>
    </source>
</evidence>
<dbReference type="PROSITE" id="PS00562">
    <property type="entry name" value="CBM1_1"/>
    <property type="match status" value="1"/>
</dbReference>
<dbReference type="GO" id="GO:0030245">
    <property type="term" value="P:cellulose catabolic process"/>
    <property type="evidence" value="ECO:0007669"/>
    <property type="project" value="UniProtKB-UniRule"/>
</dbReference>
<dbReference type="Proteomes" id="UP000191285">
    <property type="component" value="Unassembled WGS sequence"/>
</dbReference>
<dbReference type="Pfam" id="PF03443">
    <property type="entry name" value="AA9"/>
    <property type="match status" value="1"/>
</dbReference>
<comment type="subcellular location">
    <subcellularLocation>
        <location evidence="2 15">Secreted</location>
    </subcellularLocation>
</comment>
<evidence type="ECO:0000256" key="16">
    <source>
        <dbReference type="SAM" id="MobiDB-lite"/>
    </source>
</evidence>
<evidence type="ECO:0000256" key="7">
    <source>
        <dbReference type="ARBA" id="ARBA00023002"/>
    </source>
</evidence>
<dbReference type="EMBL" id="MLKD01000017">
    <property type="protein sequence ID" value="OQE18665.1"/>
    <property type="molecule type" value="Genomic_DNA"/>
</dbReference>
<evidence type="ECO:0000313" key="19">
    <source>
        <dbReference type="EMBL" id="OQE18665.1"/>
    </source>
</evidence>
<evidence type="ECO:0000256" key="2">
    <source>
        <dbReference type="ARBA" id="ARBA00004613"/>
    </source>
</evidence>
<evidence type="ECO:0000256" key="13">
    <source>
        <dbReference type="ARBA" id="ARBA00044502"/>
    </source>
</evidence>
<feature type="chain" id="PRO_5012483789" description="AA9 family lytic polysaccharide monooxygenase" evidence="17">
    <location>
        <begin position="17"/>
        <end position="358"/>
    </location>
</feature>
<evidence type="ECO:0000256" key="14">
    <source>
        <dbReference type="ARBA" id="ARBA00045077"/>
    </source>
</evidence>
<dbReference type="OrthoDB" id="4849160at2759"/>
<dbReference type="InterPro" id="IPR005103">
    <property type="entry name" value="AA9_LPMO"/>
</dbReference>
<evidence type="ECO:0000259" key="18">
    <source>
        <dbReference type="PROSITE" id="PS51164"/>
    </source>
</evidence>
<keyword evidence="20" id="KW-1185">Reference proteome</keyword>
<dbReference type="GO" id="GO:0030248">
    <property type="term" value="F:cellulose binding"/>
    <property type="evidence" value="ECO:0007669"/>
    <property type="project" value="UniProtKB-UniRule"/>
</dbReference>
<evidence type="ECO:0000256" key="8">
    <source>
        <dbReference type="ARBA" id="ARBA00023008"/>
    </source>
</evidence>
<dbReference type="EC" id="1.14.99.56" evidence="15"/>
<dbReference type="PROSITE" id="PS51164">
    <property type="entry name" value="CBM1_2"/>
    <property type="match status" value="1"/>
</dbReference>
<dbReference type="SUPFAM" id="SSF57180">
    <property type="entry name" value="Cellulose-binding domain"/>
    <property type="match status" value="1"/>
</dbReference>
<dbReference type="GO" id="GO:0008810">
    <property type="term" value="F:cellulase activity"/>
    <property type="evidence" value="ECO:0007669"/>
    <property type="project" value="UniProtKB-UniRule"/>
</dbReference>
<dbReference type="InterPro" id="IPR049892">
    <property type="entry name" value="AA9"/>
</dbReference>
<dbReference type="PANTHER" id="PTHR33353:SF36">
    <property type="entry name" value="ENDO-BETA-1,4-GLUCANASE D"/>
    <property type="match status" value="1"/>
</dbReference>
<feature type="region of interest" description="Disordered" evidence="16">
    <location>
        <begin position="258"/>
        <end position="296"/>
    </location>
</feature>
<dbReference type="Gene3D" id="2.70.50.70">
    <property type="match status" value="1"/>
</dbReference>
<gene>
    <name evidence="19" type="ORF">PENSTE_c017G01346</name>
</gene>
<evidence type="ECO:0000256" key="15">
    <source>
        <dbReference type="RuleBase" id="RU368122"/>
    </source>
</evidence>
<proteinExistence type="inferred from homology"/>
<keyword evidence="8" id="KW-0186">Copper</keyword>
<keyword evidence="6 15" id="KW-0136">Cellulose degradation</keyword>
<comment type="function">
    <text evidence="15">Lytic polysaccharide monooxygenase (LMPO) that depolymerizes crystalline and amorphous polysaccharides via the oxidation of scissile alpha- or beta-(1-4)-glycosidic bonds, yielding C1 and/or C4 oxidation products. Catalysis by LPMOs requires the reduction of the active-site copper from Cu(II) to Cu(I) by a reducing agent and H(2)O(2) or O(2) as a cosubstrate.</text>
</comment>
<comment type="caution">
    <text evidence="19">The sequence shown here is derived from an EMBL/GenBank/DDBJ whole genome shotgun (WGS) entry which is preliminary data.</text>
</comment>
<reference evidence="20" key="1">
    <citation type="journal article" date="2017" name="Nat. Microbiol.">
        <title>Global analysis of biosynthetic gene clusters reveals vast potential of secondary metabolite production in Penicillium species.</title>
        <authorList>
            <person name="Nielsen J.C."/>
            <person name="Grijseels S."/>
            <person name="Prigent S."/>
            <person name="Ji B."/>
            <person name="Dainat J."/>
            <person name="Nielsen K.F."/>
            <person name="Frisvad J.C."/>
            <person name="Workman M."/>
            <person name="Nielsen J."/>
        </authorList>
    </citation>
    <scope>NUCLEOTIDE SEQUENCE [LARGE SCALE GENOMIC DNA]</scope>
    <source>
        <strain evidence="20">IBT 24891</strain>
    </source>
</reference>
<evidence type="ECO:0000256" key="12">
    <source>
        <dbReference type="ARBA" id="ARBA00023326"/>
    </source>
</evidence>
<evidence type="ECO:0000256" key="4">
    <source>
        <dbReference type="ARBA" id="ARBA00022723"/>
    </source>
</evidence>
<evidence type="ECO:0000256" key="10">
    <source>
        <dbReference type="ARBA" id="ARBA00023157"/>
    </source>
</evidence>
<feature type="domain" description="CBM1" evidence="18">
    <location>
        <begin position="318"/>
        <end position="354"/>
    </location>
</feature>
<dbReference type="CDD" id="cd21175">
    <property type="entry name" value="LPMO_AA9"/>
    <property type="match status" value="1"/>
</dbReference>
<sequence>MLQIVAPVFLAALVAGHGHVTNIVVNGVSYEGWDINSFPYSSDPPTVVAWGTPNTANGFIEPSNYGSDDIICHLNATNPKGHATVAAGDKINLQWTTWPDSHHGPVIDYLADCGDSCESVDKTTLEFFKIDGVGLVDDSEVPGTWGDDQLISNSMSWMVQIPSSIAPGNYVLRHELIALHSAGEEGGAQNYPQCFNLKITGSGSDKPSGVLGTSLYKPTDPGILVNIYTSLSTYVVPGPTLYSGASSISQATSAITSSGTATAGSGSNPTTSASTTRATTTTTTTTTTGAAVTSQITTTTSRATTLSTTTSSAGGSTSTQSLYGQCGGSGWSGATACASTATCTAYNDYYSQCVPTST</sequence>
<dbReference type="Pfam" id="PF00734">
    <property type="entry name" value="CBM_1"/>
    <property type="match status" value="1"/>
</dbReference>
<keyword evidence="10 15" id="KW-1015">Disulfide bond</keyword>
<comment type="domain">
    <text evidence="15">Has a modular structure: an endo-beta-1,4-glucanase catalytic module at the N-terminus, a linker rich in serines and threonines, and a C-terminal carbohydrate-binding module (CBM).</text>
</comment>
<dbReference type="GO" id="GO:0005576">
    <property type="term" value="C:extracellular region"/>
    <property type="evidence" value="ECO:0007669"/>
    <property type="project" value="UniProtKB-SubCell"/>
</dbReference>
<evidence type="ECO:0000313" key="20">
    <source>
        <dbReference type="Proteomes" id="UP000191285"/>
    </source>
</evidence>
<protein>
    <recommendedName>
        <fullName evidence="15">AA9 family lytic polysaccharide monooxygenase</fullName>
        <ecNumber evidence="15">1.14.99.56</ecNumber>
    </recommendedName>
    <alternativeName>
        <fullName evidence="15">Endo-beta-1,4-glucanase</fullName>
    </alternativeName>
    <alternativeName>
        <fullName evidence="15">Glycosyl hydrolase 61 family protein</fullName>
    </alternativeName>
</protein>
<dbReference type="InterPro" id="IPR035971">
    <property type="entry name" value="CBD_sf"/>
</dbReference>
<keyword evidence="5 17" id="KW-0732">Signal</keyword>
<keyword evidence="3 15" id="KW-0964">Secreted</keyword>
<dbReference type="GO" id="GO:0046872">
    <property type="term" value="F:metal ion binding"/>
    <property type="evidence" value="ECO:0007669"/>
    <property type="project" value="UniProtKB-KW"/>
</dbReference>
<keyword evidence="12 15" id="KW-0624">Polysaccharide degradation</keyword>
<evidence type="ECO:0000256" key="17">
    <source>
        <dbReference type="SAM" id="SignalP"/>
    </source>
</evidence>
<comment type="cofactor">
    <cofactor evidence="1">
        <name>Cu(2+)</name>
        <dbReference type="ChEBI" id="CHEBI:29036"/>
    </cofactor>
</comment>
<dbReference type="GO" id="GO:0004497">
    <property type="term" value="F:monooxygenase activity"/>
    <property type="evidence" value="ECO:0007669"/>
    <property type="project" value="UniProtKB-KW"/>
</dbReference>
<dbReference type="AlphaFoldDB" id="A0A1V6SXA6"/>
<accession>A0A1V6SXA6</accession>
<keyword evidence="7" id="KW-0560">Oxidoreductase</keyword>
<keyword evidence="4" id="KW-0479">Metal-binding</keyword>
<comment type="similarity">
    <text evidence="13">Belongs to the polysaccharide monooxygenase AA9 family.</text>
</comment>
<evidence type="ECO:0000256" key="1">
    <source>
        <dbReference type="ARBA" id="ARBA00001973"/>
    </source>
</evidence>